<comment type="subcellular location">
    <subcellularLocation>
        <location evidence="1">Cell membrane</location>
        <topology evidence="1">Multi-pass membrane protein</topology>
    </subcellularLocation>
    <subcellularLocation>
        <location evidence="6">Membrane</location>
        <topology evidence="6">Multi-pass membrane protein</topology>
    </subcellularLocation>
</comment>
<feature type="transmembrane region" description="Helical" evidence="7">
    <location>
        <begin position="20"/>
        <end position="41"/>
    </location>
</feature>
<keyword evidence="3 7" id="KW-0812">Transmembrane</keyword>
<dbReference type="GO" id="GO:0017038">
    <property type="term" value="P:protein import"/>
    <property type="evidence" value="ECO:0007669"/>
    <property type="project" value="TreeGrafter"/>
</dbReference>
<evidence type="ECO:0000256" key="6">
    <source>
        <dbReference type="RuleBase" id="RU004057"/>
    </source>
</evidence>
<protein>
    <submittedName>
        <fullName evidence="9">Biopolymer transport protein ExbB</fullName>
    </submittedName>
</protein>
<evidence type="ECO:0000313" key="9">
    <source>
        <dbReference type="EMBL" id="MBB3995404.1"/>
    </source>
</evidence>
<accession>A0A7W6H314</accession>
<keyword evidence="5 7" id="KW-0472">Membrane</keyword>
<keyword evidence="10" id="KW-1185">Reference proteome</keyword>
<dbReference type="AlphaFoldDB" id="A0A7W6H314"/>
<keyword evidence="2" id="KW-1003">Cell membrane</keyword>
<keyword evidence="6" id="KW-0813">Transport</keyword>
<feature type="transmembrane region" description="Helical" evidence="7">
    <location>
        <begin position="115"/>
        <end position="136"/>
    </location>
</feature>
<evidence type="ECO:0000256" key="1">
    <source>
        <dbReference type="ARBA" id="ARBA00004651"/>
    </source>
</evidence>
<dbReference type="RefSeq" id="WP_184567294.1">
    <property type="nucleotide sequence ID" value="NZ_JACIEI010000014.1"/>
</dbReference>
<evidence type="ECO:0000256" key="2">
    <source>
        <dbReference type="ARBA" id="ARBA00022475"/>
    </source>
</evidence>
<organism evidence="9 10">
    <name type="scientific">Sulfitobacter undariae</name>
    <dbReference type="NCBI Taxonomy" id="1563671"/>
    <lineage>
        <taxon>Bacteria</taxon>
        <taxon>Pseudomonadati</taxon>
        <taxon>Pseudomonadota</taxon>
        <taxon>Alphaproteobacteria</taxon>
        <taxon>Rhodobacterales</taxon>
        <taxon>Roseobacteraceae</taxon>
        <taxon>Sulfitobacter</taxon>
    </lineage>
</organism>
<reference evidence="9 10" key="1">
    <citation type="submission" date="2020-08" db="EMBL/GenBank/DDBJ databases">
        <title>Genomic Encyclopedia of Type Strains, Phase IV (KMG-IV): sequencing the most valuable type-strain genomes for metagenomic binning, comparative biology and taxonomic classification.</title>
        <authorList>
            <person name="Goeker M."/>
        </authorList>
    </citation>
    <scope>NUCLEOTIDE SEQUENCE [LARGE SCALE GENOMIC DNA]</scope>
    <source>
        <strain evidence="9 10">DSM 102234</strain>
    </source>
</reference>
<evidence type="ECO:0000256" key="3">
    <source>
        <dbReference type="ARBA" id="ARBA00022692"/>
    </source>
</evidence>
<sequence>MLNISQWLEPIRQIAEIGGPVVVILMSVGVLTLAITFYKVWQFWMAGVGRHHALRNAVTAWDAGDRTGARTALDRSTSYLAPVIDSAFSATPQMETRLQADAETRFAKLESGFRFLDSVAQLAPLLGLFGTVLGMIEAFQSLQDAGAQVDPSILAGGIWVALMTTAVGLVVAMPTALILSWLESRVEAERVIADKAIMTVLQPVGASASRETSDGMVPAHG</sequence>
<evidence type="ECO:0000313" key="10">
    <source>
        <dbReference type="Proteomes" id="UP000530268"/>
    </source>
</evidence>
<dbReference type="InterPro" id="IPR002898">
    <property type="entry name" value="MotA_ExbB_proton_chnl"/>
</dbReference>
<name>A0A7W6H314_9RHOB</name>
<dbReference type="PANTHER" id="PTHR30625">
    <property type="entry name" value="PROTEIN TOLQ"/>
    <property type="match status" value="1"/>
</dbReference>
<evidence type="ECO:0000256" key="7">
    <source>
        <dbReference type="SAM" id="Phobius"/>
    </source>
</evidence>
<dbReference type="PANTHER" id="PTHR30625:SF11">
    <property type="entry name" value="MOTA_TOLQ_EXBB PROTON CHANNEL DOMAIN-CONTAINING PROTEIN"/>
    <property type="match status" value="1"/>
</dbReference>
<evidence type="ECO:0000259" key="8">
    <source>
        <dbReference type="Pfam" id="PF01618"/>
    </source>
</evidence>
<evidence type="ECO:0000256" key="5">
    <source>
        <dbReference type="ARBA" id="ARBA00023136"/>
    </source>
</evidence>
<keyword evidence="6" id="KW-0653">Protein transport</keyword>
<feature type="transmembrane region" description="Helical" evidence="7">
    <location>
        <begin position="156"/>
        <end position="182"/>
    </location>
</feature>
<dbReference type="GO" id="GO:0005886">
    <property type="term" value="C:plasma membrane"/>
    <property type="evidence" value="ECO:0007669"/>
    <property type="project" value="UniProtKB-SubCell"/>
</dbReference>
<comment type="similarity">
    <text evidence="6">Belongs to the exbB/tolQ family.</text>
</comment>
<dbReference type="InterPro" id="IPR050790">
    <property type="entry name" value="ExbB/TolQ_transport"/>
</dbReference>
<gene>
    <name evidence="9" type="ORF">GGR95_003060</name>
</gene>
<keyword evidence="4 7" id="KW-1133">Transmembrane helix</keyword>
<dbReference type="Pfam" id="PF01618">
    <property type="entry name" value="MotA_ExbB"/>
    <property type="match status" value="1"/>
</dbReference>
<dbReference type="EMBL" id="JACIEI010000014">
    <property type="protein sequence ID" value="MBB3995404.1"/>
    <property type="molecule type" value="Genomic_DNA"/>
</dbReference>
<evidence type="ECO:0000256" key="4">
    <source>
        <dbReference type="ARBA" id="ARBA00022989"/>
    </source>
</evidence>
<comment type="caution">
    <text evidence="9">The sequence shown here is derived from an EMBL/GenBank/DDBJ whole genome shotgun (WGS) entry which is preliminary data.</text>
</comment>
<proteinExistence type="inferred from homology"/>
<feature type="domain" description="MotA/TolQ/ExbB proton channel" evidence="8">
    <location>
        <begin position="93"/>
        <end position="189"/>
    </location>
</feature>
<dbReference type="Proteomes" id="UP000530268">
    <property type="component" value="Unassembled WGS sequence"/>
</dbReference>